<name>A0A1T5FUU4_9BACT</name>
<dbReference type="SUPFAM" id="SSF54285">
    <property type="entry name" value="MoaD/ThiS"/>
    <property type="match status" value="1"/>
</dbReference>
<dbReference type="OrthoDB" id="598356at2"/>
<organism evidence="1 2">
    <name type="scientific">Dyadobacter psychrophilus</name>
    <dbReference type="NCBI Taxonomy" id="651661"/>
    <lineage>
        <taxon>Bacteria</taxon>
        <taxon>Pseudomonadati</taxon>
        <taxon>Bacteroidota</taxon>
        <taxon>Cytophagia</taxon>
        <taxon>Cytophagales</taxon>
        <taxon>Spirosomataceae</taxon>
        <taxon>Dyadobacter</taxon>
    </lineage>
</organism>
<dbReference type="Proteomes" id="UP000190897">
    <property type="component" value="Unassembled WGS sequence"/>
</dbReference>
<proteinExistence type="predicted"/>
<dbReference type="InterPro" id="IPR016155">
    <property type="entry name" value="Mopterin_synth/thiamin_S_b"/>
</dbReference>
<keyword evidence="2" id="KW-1185">Reference proteome</keyword>
<dbReference type="RefSeq" id="WP_082215950.1">
    <property type="nucleotide sequence ID" value="NZ_FUZA01000004.1"/>
</dbReference>
<dbReference type="AlphaFoldDB" id="A0A1T5FUU4"/>
<dbReference type="STRING" id="651661.SAMN05660293_03438"/>
<protein>
    <submittedName>
        <fullName evidence="1">Molybdopterin synthase sulfur carrier subunit</fullName>
    </submittedName>
</protein>
<dbReference type="Gene3D" id="3.10.20.30">
    <property type="match status" value="1"/>
</dbReference>
<dbReference type="EMBL" id="FUZA01000004">
    <property type="protein sequence ID" value="SKB99857.1"/>
    <property type="molecule type" value="Genomic_DNA"/>
</dbReference>
<sequence>MSIQVMYYGMLAEIAGQANEVWIADQNLTVGEFRNQIMERYPAMREKKFKIAVDQKISQDYVSIDHASEIALLPPFAGG</sequence>
<evidence type="ECO:0000313" key="1">
    <source>
        <dbReference type="EMBL" id="SKB99857.1"/>
    </source>
</evidence>
<gene>
    <name evidence="1" type="ORF">SAMN05660293_03438</name>
</gene>
<accession>A0A1T5FUU4</accession>
<reference evidence="2" key="1">
    <citation type="submission" date="2017-02" db="EMBL/GenBank/DDBJ databases">
        <authorList>
            <person name="Varghese N."/>
            <person name="Submissions S."/>
        </authorList>
    </citation>
    <scope>NUCLEOTIDE SEQUENCE [LARGE SCALE GENOMIC DNA]</scope>
    <source>
        <strain evidence="2">DSM 22270</strain>
    </source>
</reference>
<dbReference type="InterPro" id="IPR012675">
    <property type="entry name" value="Beta-grasp_dom_sf"/>
</dbReference>
<dbReference type="CDD" id="cd00754">
    <property type="entry name" value="Ubl_MoaD"/>
    <property type="match status" value="1"/>
</dbReference>
<evidence type="ECO:0000313" key="2">
    <source>
        <dbReference type="Proteomes" id="UP000190897"/>
    </source>
</evidence>
<dbReference type="Pfam" id="PF02597">
    <property type="entry name" value="ThiS"/>
    <property type="match status" value="1"/>
</dbReference>
<dbReference type="InterPro" id="IPR003749">
    <property type="entry name" value="ThiS/MoaD-like"/>
</dbReference>